<dbReference type="EMBL" id="AVPL01000017">
    <property type="protein sequence ID" value="KGN41480.1"/>
    <property type="molecule type" value="Genomic_DNA"/>
</dbReference>
<dbReference type="GO" id="GO:0008270">
    <property type="term" value="F:zinc ion binding"/>
    <property type="evidence" value="ECO:0007669"/>
    <property type="project" value="UniProtKB-KW"/>
</dbReference>
<keyword evidence="6" id="KW-0862">Zinc</keyword>
<dbReference type="SUPFAM" id="SSF57716">
    <property type="entry name" value="Glucocorticoid receptor-like (DNA-binding domain)"/>
    <property type="match status" value="1"/>
</dbReference>
<comment type="similarity">
    <text evidence="1">Belongs to the FPG family.</text>
</comment>
<keyword evidence="8" id="KW-0234">DNA repair</keyword>
<protein>
    <submittedName>
        <fullName evidence="14">Formamidopyrimidine-DNA glycosylase</fullName>
    </submittedName>
</protein>
<accession>A0A0A0JVR8</accession>
<dbReference type="SUPFAM" id="SSF46946">
    <property type="entry name" value="S13-like H2TH domain"/>
    <property type="match status" value="1"/>
</dbReference>
<dbReference type="PANTHER" id="PTHR42697">
    <property type="entry name" value="ENDONUCLEASE 8"/>
    <property type="match status" value="1"/>
</dbReference>
<dbReference type="GO" id="GO:0003906">
    <property type="term" value="F:DNA-(apurinic or apyrimidinic site) endonuclease activity"/>
    <property type="evidence" value="ECO:0007669"/>
    <property type="project" value="InterPro"/>
</dbReference>
<evidence type="ECO:0000256" key="12">
    <source>
        <dbReference type="PROSITE-ProRule" id="PRU00391"/>
    </source>
</evidence>
<keyword evidence="2" id="KW-0479">Metal-binding</keyword>
<dbReference type="AlphaFoldDB" id="A0A0A0JVR8"/>
<sequence>MAEGHAVHGIAGRLRQFVGQPVRSCSPNGEFAAEVFDRRVVADAQAVGKHLLVSAVGVELTAHLHLAMDGAVSVRRHTRALDGDFPRTEPPVHGNVSWRLLSATHLGELTDPAVCELLDGDGVLALRARLGPDPLRADAEPDLARRRIQASRRPVGALLIDQKVIAGIGNVYRAELLHRARLDPFTPGRDIDDDTFGALWQDAVDLMTLGLGARWIVTDEAQMVAAREVLVRGERVPRWPKRYAVYGWAGRPCPVCGTTVQAQRMGLQRMFWCPACQGVGSPARAGEVEGHTMALPSVWPEPTRR</sequence>
<dbReference type="InterPro" id="IPR000214">
    <property type="entry name" value="Znf_DNA_glyclase/AP_lyase"/>
</dbReference>
<dbReference type="eggNOG" id="COG0266">
    <property type="taxonomic scope" value="Bacteria"/>
</dbReference>
<evidence type="ECO:0000313" key="15">
    <source>
        <dbReference type="Proteomes" id="UP000030013"/>
    </source>
</evidence>
<evidence type="ECO:0000256" key="4">
    <source>
        <dbReference type="ARBA" id="ARBA00022771"/>
    </source>
</evidence>
<evidence type="ECO:0000256" key="5">
    <source>
        <dbReference type="ARBA" id="ARBA00022801"/>
    </source>
</evidence>
<evidence type="ECO:0000256" key="10">
    <source>
        <dbReference type="ARBA" id="ARBA00023268"/>
    </source>
</evidence>
<keyword evidence="15" id="KW-1185">Reference proteome</keyword>
<evidence type="ECO:0000256" key="11">
    <source>
        <dbReference type="ARBA" id="ARBA00023295"/>
    </source>
</evidence>
<evidence type="ECO:0000259" key="13">
    <source>
        <dbReference type="PROSITE" id="PS51066"/>
    </source>
</evidence>
<proteinExistence type="inferred from homology"/>
<evidence type="ECO:0000256" key="7">
    <source>
        <dbReference type="ARBA" id="ARBA00023125"/>
    </source>
</evidence>
<dbReference type="STRING" id="1385519.N801_07350"/>
<reference evidence="14 15" key="1">
    <citation type="submission" date="2013-08" db="EMBL/GenBank/DDBJ databases">
        <title>The genome sequence of Knoellia aerolata.</title>
        <authorList>
            <person name="Zhu W."/>
            <person name="Wang G."/>
        </authorList>
    </citation>
    <scope>NUCLEOTIDE SEQUENCE [LARGE SCALE GENOMIC DNA]</scope>
    <source>
        <strain evidence="14 15">DSM 18566</strain>
    </source>
</reference>
<feature type="domain" description="FPG-type" evidence="13">
    <location>
        <begin position="244"/>
        <end position="278"/>
    </location>
</feature>
<organism evidence="14 15">
    <name type="scientific">Knoellia aerolata DSM 18566</name>
    <dbReference type="NCBI Taxonomy" id="1385519"/>
    <lineage>
        <taxon>Bacteria</taxon>
        <taxon>Bacillati</taxon>
        <taxon>Actinomycetota</taxon>
        <taxon>Actinomycetes</taxon>
        <taxon>Micrococcales</taxon>
        <taxon>Intrasporangiaceae</taxon>
        <taxon>Knoellia</taxon>
    </lineage>
</organism>
<name>A0A0A0JVR8_9MICO</name>
<keyword evidence="7" id="KW-0238">DNA-binding</keyword>
<dbReference type="InterPro" id="IPR035937">
    <property type="entry name" value="FPG_N"/>
</dbReference>
<dbReference type="InterPro" id="IPR010979">
    <property type="entry name" value="Ribosomal_uS13-like_H2TH"/>
</dbReference>
<dbReference type="Pfam" id="PF06831">
    <property type="entry name" value="H2TH"/>
    <property type="match status" value="1"/>
</dbReference>
<comment type="caution">
    <text evidence="14">The sequence shown here is derived from an EMBL/GenBank/DDBJ whole genome shotgun (WGS) entry which is preliminary data.</text>
</comment>
<dbReference type="GO" id="GO:0003684">
    <property type="term" value="F:damaged DNA binding"/>
    <property type="evidence" value="ECO:0007669"/>
    <property type="project" value="InterPro"/>
</dbReference>
<evidence type="ECO:0000256" key="6">
    <source>
        <dbReference type="ARBA" id="ARBA00022833"/>
    </source>
</evidence>
<keyword evidence="9" id="KW-0456">Lyase</keyword>
<dbReference type="Proteomes" id="UP000030013">
    <property type="component" value="Unassembled WGS sequence"/>
</dbReference>
<keyword evidence="5" id="KW-0378">Hydrolase</keyword>
<keyword evidence="4 12" id="KW-0863">Zinc-finger</keyword>
<dbReference type="GO" id="GO:0016829">
    <property type="term" value="F:lyase activity"/>
    <property type="evidence" value="ECO:0007669"/>
    <property type="project" value="UniProtKB-KW"/>
</dbReference>
<evidence type="ECO:0000256" key="1">
    <source>
        <dbReference type="ARBA" id="ARBA00009409"/>
    </source>
</evidence>
<gene>
    <name evidence="14" type="ORF">N801_07350</name>
</gene>
<evidence type="ECO:0000256" key="8">
    <source>
        <dbReference type="ARBA" id="ARBA00023204"/>
    </source>
</evidence>
<dbReference type="GO" id="GO:0006284">
    <property type="term" value="P:base-excision repair"/>
    <property type="evidence" value="ECO:0007669"/>
    <property type="project" value="InterPro"/>
</dbReference>
<dbReference type="InterPro" id="IPR015886">
    <property type="entry name" value="H2TH_FPG"/>
</dbReference>
<dbReference type="Gene3D" id="1.10.8.50">
    <property type="match status" value="1"/>
</dbReference>
<evidence type="ECO:0000256" key="9">
    <source>
        <dbReference type="ARBA" id="ARBA00023239"/>
    </source>
</evidence>
<dbReference type="SUPFAM" id="SSF81624">
    <property type="entry name" value="N-terminal domain of MutM-like DNA repair proteins"/>
    <property type="match status" value="1"/>
</dbReference>
<dbReference type="OrthoDB" id="9800855at2"/>
<keyword evidence="11" id="KW-0326">Glycosidase</keyword>
<evidence type="ECO:0000256" key="2">
    <source>
        <dbReference type="ARBA" id="ARBA00022723"/>
    </source>
</evidence>
<evidence type="ECO:0000313" key="14">
    <source>
        <dbReference type="EMBL" id="KGN41480.1"/>
    </source>
</evidence>
<dbReference type="GO" id="GO:0000703">
    <property type="term" value="F:oxidized pyrimidine nucleobase lesion DNA N-glycosylase activity"/>
    <property type="evidence" value="ECO:0007669"/>
    <property type="project" value="TreeGrafter"/>
</dbReference>
<dbReference type="PANTHER" id="PTHR42697:SF3">
    <property type="entry name" value="ENDONUCLEASE 8 1"/>
    <property type="match status" value="1"/>
</dbReference>
<keyword evidence="3" id="KW-0227">DNA damage</keyword>
<dbReference type="SMART" id="SM01232">
    <property type="entry name" value="H2TH"/>
    <property type="match status" value="1"/>
</dbReference>
<evidence type="ECO:0000256" key="3">
    <source>
        <dbReference type="ARBA" id="ARBA00022763"/>
    </source>
</evidence>
<dbReference type="RefSeq" id="WP_084108529.1">
    <property type="nucleotide sequence ID" value="NZ_AVPL01000017.1"/>
</dbReference>
<dbReference type="PROSITE" id="PS51066">
    <property type="entry name" value="ZF_FPG_2"/>
    <property type="match status" value="1"/>
</dbReference>
<keyword evidence="10" id="KW-0511">Multifunctional enzyme</keyword>